<name>A0A4Z0YLE5_9PEZI</name>
<dbReference type="OrthoDB" id="10058186at2759"/>
<reference evidence="3 4" key="1">
    <citation type="submission" date="2019-03" db="EMBL/GenBank/DDBJ databases">
        <title>Draft genome sequence of Xylaria hypoxylon DSM 108379, a ubiquitous saprotrophic-parasitic fungi on hardwood.</title>
        <authorList>
            <person name="Buettner E."/>
            <person name="Leonhardt S."/>
            <person name="Gebauer A.M."/>
            <person name="Liers C."/>
            <person name="Hofrichter M."/>
            <person name="Kellner H."/>
        </authorList>
    </citation>
    <scope>NUCLEOTIDE SEQUENCE [LARGE SCALE GENOMIC DNA]</scope>
    <source>
        <strain evidence="3 4">DSM 108379</strain>
    </source>
</reference>
<dbReference type="EMBL" id="SKBN01000268">
    <property type="protein sequence ID" value="TGJ79700.1"/>
    <property type="molecule type" value="Genomic_DNA"/>
</dbReference>
<evidence type="ECO:0000256" key="1">
    <source>
        <dbReference type="SAM" id="SignalP"/>
    </source>
</evidence>
<dbReference type="PANTHER" id="PTHR38165:SF1">
    <property type="entry name" value="GLUCANASE B"/>
    <property type="match status" value="1"/>
</dbReference>
<protein>
    <recommendedName>
        <fullName evidence="2">GH64 domain-containing protein</fullName>
    </recommendedName>
</protein>
<dbReference type="InterPro" id="IPR037176">
    <property type="entry name" value="Osmotin/thaumatin-like_sf"/>
</dbReference>
<feature type="domain" description="GH64" evidence="2">
    <location>
        <begin position="66"/>
        <end position="451"/>
    </location>
</feature>
<dbReference type="InterPro" id="IPR042517">
    <property type="entry name" value="Glyco_hydro_64_N_2"/>
</dbReference>
<gene>
    <name evidence="3" type="ORF">E0Z10_g9061</name>
</gene>
<evidence type="ECO:0000313" key="3">
    <source>
        <dbReference type="EMBL" id="TGJ79700.1"/>
    </source>
</evidence>
<dbReference type="InterPro" id="IPR032477">
    <property type="entry name" value="Glyco_hydro_64"/>
</dbReference>
<dbReference type="Pfam" id="PF16483">
    <property type="entry name" value="Glyco_hydro_64"/>
    <property type="match status" value="1"/>
</dbReference>
<dbReference type="Proteomes" id="UP000297716">
    <property type="component" value="Unassembled WGS sequence"/>
</dbReference>
<comment type="caution">
    <text evidence="3">The sequence shown here is derived from an EMBL/GenBank/DDBJ whole genome shotgun (WGS) entry which is preliminary data.</text>
</comment>
<organism evidence="3 4">
    <name type="scientific">Xylaria hypoxylon</name>
    <dbReference type="NCBI Taxonomy" id="37992"/>
    <lineage>
        <taxon>Eukaryota</taxon>
        <taxon>Fungi</taxon>
        <taxon>Dikarya</taxon>
        <taxon>Ascomycota</taxon>
        <taxon>Pezizomycotina</taxon>
        <taxon>Sordariomycetes</taxon>
        <taxon>Xylariomycetidae</taxon>
        <taxon>Xylariales</taxon>
        <taxon>Xylariaceae</taxon>
        <taxon>Xylaria</taxon>
    </lineage>
</organism>
<dbReference type="Gene3D" id="2.60.110.10">
    <property type="entry name" value="Thaumatin"/>
    <property type="match status" value="1"/>
</dbReference>
<keyword evidence="1" id="KW-0732">Signal</keyword>
<dbReference type="PANTHER" id="PTHR38165">
    <property type="match status" value="1"/>
</dbReference>
<dbReference type="Gene3D" id="3.30.920.50">
    <property type="entry name" value="Beta-1,3-glucanase, C-terminal domain"/>
    <property type="match status" value="1"/>
</dbReference>
<dbReference type="PROSITE" id="PS52006">
    <property type="entry name" value="GH64"/>
    <property type="match status" value="1"/>
</dbReference>
<proteinExistence type="predicted"/>
<keyword evidence="4" id="KW-1185">Reference proteome</keyword>
<dbReference type="InterPro" id="IPR037398">
    <property type="entry name" value="Glyco_hydro_64_fam"/>
</dbReference>
<feature type="chain" id="PRO_5021346329" description="GH64 domain-containing protein" evidence="1">
    <location>
        <begin position="25"/>
        <end position="466"/>
    </location>
</feature>
<sequence length="466" mass="50686">MVKSNILRTVAALAVMLWCGIALAATHQQRVHHDLQDGLPQNIKLRSESVVEPFLITIITLHSGPNSTLPAALPQNISAYLVGDAPNPVNPAQRLGFVAQHSDDGSTKYFTPPSNAGKGAVVAAPATLSYKNGAVRTSFKTPGTVNSGRIYIVVDGYLNFYASPDGKIVQPDPHNPSDIAHQELWGFIELTHARDPSTGDENMVVNLSFVDWVSLPLGISITSKSQNGSLESVAIGGLEPTGLAKVCKTLSALDGFWPRLCIRGPDKTPLRVMSPGKYLSIHSDDKDAANYYEPYINTAWEKYKDVDLRINTQASGPNSGNKVDNGQIVTCRVGHTDNILHCDNDAGDFIRPVSKDIYGCDSGPFANPQNGATESWSRARVRPRLCAAFVRSTLHLDGVQPSHDITPDQYYREPITNHYSRVVHDNLMGGMGYAFSYDDVNPGRTENSAGLISTTHPIRLDIYLNI</sequence>
<accession>A0A4Z0YLE5</accession>
<dbReference type="AlphaFoldDB" id="A0A4Z0YLE5"/>
<feature type="signal peptide" evidence="1">
    <location>
        <begin position="1"/>
        <end position="24"/>
    </location>
</feature>
<evidence type="ECO:0000259" key="2">
    <source>
        <dbReference type="PROSITE" id="PS52006"/>
    </source>
</evidence>
<evidence type="ECO:0000313" key="4">
    <source>
        <dbReference type="Proteomes" id="UP000297716"/>
    </source>
</evidence>